<dbReference type="Gramene" id="HORVU.MOREX.r3.4HG0366130.1">
    <property type="protein sequence ID" value="HORVU.MOREX.r3.4HG0366130.1.CDS1"/>
    <property type="gene ID" value="HORVU.MOREX.r3.4HG0366130"/>
</dbReference>
<dbReference type="PANTHER" id="PTHR33087:SF31">
    <property type="entry name" value="OS06G0482850 PROTEIN"/>
    <property type="match status" value="1"/>
</dbReference>
<dbReference type="EnsemblPlants" id="HORVU.MOREX.r3.4HG0366130.1">
    <property type="protein sequence ID" value="HORVU.MOREX.r3.4HG0366130.1.CDS1"/>
    <property type="gene ID" value="HORVU.MOREX.r3.4HG0366130"/>
</dbReference>
<evidence type="ECO:0000313" key="2">
    <source>
        <dbReference type="Proteomes" id="UP000011116"/>
    </source>
</evidence>
<dbReference type="Proteomes" id="UP000011116">
    <property type="component" value="Chromosome 4H"/>
</dbReference>
<accession>A0A8I6XEL0</accession>
<proteinExistence type="predicted"/>
<reference evidence="1" key="3">
    <citation type="submission" date="2022-01" db="UniProtKB">
        <authorList>
            <consortium name="EnsemblPlants"/>
        </authorList>
    </citation>
    <scope>IDENTIFICATION</scope>
    <source>
        <strain evidence="1">subsp. vulgare</strain>
    </source>
</reference>
<dbReference type="InterPro" id="IPR053253">
    <property type="entry name" value="Sex_diff_modulator"/>
</dbReference>
<organism evidence="1 2">
    <name type="scientific">Hordeum vulgare subsp. vulgare</name>
    <name type="common">Domesticated barley</name>
    <dbReference type="NCBI Taxonomy" id="112509"/>
    <lineage>
        <taxon>Eukaryota</taxon>
        <taxon>Viridiplantae</taxon>
        <taxon>Streptophyta</taxon>
        <taxon>Embryophyta</taxon>
        <taxon>Tracheophyta</taxon>
        <taxon>Spermatophyta</taxon>
        <taxon>Magnoliopsida</taxon>
        <taxon>Liliopsida</taxon>
        <taxon>Poales</taxon>
        <taxon>Poaceae</taxon>
        <taxon>BOP clade</taxon>
        <taxon>Pooideae</taxon>
        <taxon>Triticodae</taxon>
        <taxon>Triticeae</taxon>
        <taxon>Hordeinae</taxon>
        <taxon>Hordeum</taxon>
    </lineage>
</organism>
<sequence length="204" mass="22684">MDEAELVLAHVMVASITGNRLRVSPDEVAELLLSSLELAEGDLTEHAHHPEDFLIVFPSLATMRRLNGEHFISSPRSALSMRPWCKLAHADADELGYRVELELRGIPAHAWHLSTAEHVLGASCWIERLHPRTRCRADLAVSRLSGRAHDPAEIRRAAILAIIEQLPPRMPSEAPTIRTLSFPISIALTKVELMRAADTSQTYL</sequence>
<dbReference type="PANTHER" id="PTHR33087">
    <property type="entry name" value="OS07G0539200 PROTEIN"/>
    <property type="match status" value="1"/>
</dbReference>
<name>A0A8I6XEL0_HORVV</name>
<reference evidence="2" key="1">
    <citation type="journal article" date="2012" name="Nature">
        <title>A physical, genetic and functional sequence assembly of the barley genome.</title>
        <authorList>
            <consortium name="The International Barley Genome Sequencing Consortium"/>
            <person name="Mayer K.F."/>
            <person name="Waugh R."/>
            <person name="Brown J.W."/>
            <person name="Schulman A."/>
            <person name="Langridge P."/>
            <person name="Platzer M."/>
            <person name="Fincher G.B."/>
            <person name="Muehlbauer G.J."/>
            <person name="Sato K."/>
            <person name="Close T.J."/>
            <person name="Wise R.P."/>
            <person name="Stein N."/>
        </authorList>
    </citation>
    <scope>NUCLEOTIDE SEQUENCE [LARGE SCALE GENOMIC DNA]</scope>
    <source>
        <strain evidence="2">cv. Morex</strain>
    </source>
</reference>
<protein>
    <submittedName>
        <fullName evidence="1">Uncharacterized protein</fullName>
    </submittedName>
</protein>
<keyword evidence="2" id="KW-1185">Reference proteome</keyword>
<reference evidence="1" key="2">
    <citation type="submission" date="2020-10" db="EMBL/GenBank/DDBJ databases">
        <authorList>
            <person name="Scholz U."/>
            <person name="Mascher M."/>
            <person name="Fiebig A."/>
        </authorList>
    </citation>
    <scope>NUCLEOTIDE SEQUENCE [LARGE SCALE GENOMIC DNA]</scope>
    <source>
        <strain evidence="1">cv. Morex</strain>
    </source>
</reference>
<dbReference type="AlphaFoldDB" id="A0A8I6XEL0"/>
<evidence type="ECO:0000313" key="1">
    <source>
        <dbReference type="EnsemblPlants" id="HORVU.MOREX.r3.4HG0366130.1.CDS1"/>
    </source>
</evidence>